<evidence type="ECO:0000256" key="5">
    <source>
        <dbReference type="ARBA" id="ARBA00022771"/>
    </source>
</evidence>
<proteinExistence type="inferred from homology"/>
<sequence length="58" mass="7315">MIWNDKGYYFYGWIYKKKVHIRCRRCGKNSLHKRHHQCASCGFPEAKRRKYSWIKWYT</sequence>
<keyword evidence="5" id="KW-0863">Zinc-finger</keyword>
<dbReference type="InterPro" id="IPR011331">
    <property type="entry name" value="Ribosomal_eL37/eL43"/>
</dbReference>
<dbReference type="GO" id="GO:0005840">
    <property type="term" value="C:ribosome"/>
    <property type="evidence" value="ECO:0007669"/>
    <property type="project" value="UniProtKB-KW"/>
</dbReference>
<gene>
    <name evidence="12" type="primary">RP-L37e</name>
    <name evidence="12" type="synonym">RPL37</name>
</gene>
<organism evidence="12">
    <name type="scientific">uncultured marine thaumarchaeote KM3_79_B12</name>
    <dbReference type="NCBI Taxonomy" id="1456293"/>
    <lineage>
        <taxon>Archaea</taxon>
        <taxon>Nitrososphaerota</taxon>
        <taxon>environmental samples</taxon>
    </lineage>
</organism>
<evidence type="ECO:0000313" key="12">
    <source>
        <dbReference type="EMBL" id="AIF17800.1"/>
    </source>
</evidence>
<keyword evidence="8 12" id="KW-0689">Ribosomal protein</keyword>
<evidence type="ECO:0000256" key="3">
    <source>
        <dbReference type="ARBA" id="ARBA00022723"/>
    </source>
</evidence>
<keyword evidence="3" id="KW-0479">Metal-binding</keyword>
<evidence type="ECO:0000256" key="10">
    <source>
        <dbReference type="ARBA" id="ARBA00035225"/>
    </source>
</evidence>
<keyword evidence="6" id="KW-0862">Zinc</keyword>
<evidence type="ECO:0000256" key="9">
    <source>
        <dbReference type="ARBA" id="ARBA00023274"/>
    </source>
</evidence>
<evidence type="ECO:0000256" key="1">
    <source>
        <dbReference type="ARBA" id="ARBA00003058"/>
    </source>
</evidence>
<keyword evidence="9" id="KW-0687">Ribonucleoprotein</keyword>
<dbReference type="GO" id="GO:0019843">
    <property type="term" value="F:rRNA binding"/>
    <property type="evidence" value="ECO:0007669"/>
    <property type="project" value="UniProtKB-KW"/>
</dbReference>
<evidence type="ECO:0000256" key="6">
    <source>
        <dbReference type="ARBA" id="ARBA00022833"/>
    </source>
</evidence>
<dbReference type="Gene3D" id="2.20.25.30">
    <property type="match status" value="1"/>
</dbReference>
<dbReference type="EMBL" id="KF901092">
    <property type="protein sequence ID" value="AIF17800.1"/>
    <property type="molecule type" value="Genomic_DNA"/>
</dbReference>
<evidence type="ECO:0000256" key="7">
    <source>
        <dbReference type="ARBA" id="ARBA00022884"/>
    </source>
</evidence>
<keyword evidence="4" id="KW-0699">rRNA-binding</keyword>
<evidence type="ECO:0000256" key="11">
    <source>
        <dbReference type="ARBA" id="ARBA00035374"/>
    </source>
</evidence>
<protein>
    <recommendedName>
        <fullName evidence="10">Large ribosomal subunit protein eL37</fullName>
    </recommendedName>
    <alternativeName>
        <fullName evidence="11">50S ribosomal protein L37e</fullName>
    </alternativeName>
</protein>
<dbReference type="AlphaFoldDB" id="A0A075HQS5"/>
<keyword evidence="7" id="KW-0694">RNA-binding</keyword>
<comment type="function">
    <text evidence="1">Binds to the 23S rRNA.</text>
</comment>
<dbReference type="GO" id="GO:0006412">
    <property type="term" value="P:translation"/>
    <property type="evidence" value="ECO:0007669"/>
    <property type="project" value="InterPro"/>
</dbReference>
<evidence type="ECO:0000256" key="8">
    <source>
        <dbReference type="ARBA" id="ARBA00022980"/>
    </source>
</evidence>
<dbReference type="InterPro" id="IPR011332">
    <property type="entry name" value="Ribosomal_zn-bd"/>
</dbReference>
<evidence type="ECO:0000256" key="4">
    <source>
        <dbReference type="ARBA" id="ARBA00022730"/>
    </source>
</evidence>
<dbReference type="GO" id="GO:0008270">
    <property type="term" value="F:zinc ion binding"/>
    <property type="evidence" value="ECO:0007669"/>
    <property type="project" value="UniProtKB-KW"/>
</dbReference>
<evidence type="ECO:0000256" key="2">
    <source>
        <dbReference type="ARBA" id="ARBA00009805"/>
    </source>
</evidence>
<accession>A0A075HQS5</accession>
<dbReference type="Pfam" id="PF01907">
    <property type="entry name" value="Ribosomal_L37e"/>
    <property type="match status" value="1"/>
</dbReference>
<comment type="similarity">
    <text evidence="2">Belongs to the eukaryotic ribosomal protein eL37 family.</text>
</comment>
<dbReference type="GO" id="GO:0003735">
    <property type="term" value="F:structural constituent of ribosome"/>
    <property type="evidence" value="ECO:0007669"/>
    <property type="project" value="InterPro"/>
</dbReference>
<dbReference type="GO" id="GO:1990904">
    <property type="term" value="C:ribonucleoprotein complex"/>
    <property type="evidence" value="ECO:0007669"/>
    <property type="project" value="UniProtKB-KW"/>
</dbReference>
<dbReference type="SUPFAM" id="SSF57829">
    <property type="entry name" value="Zn-binding ribosomal proteins"/>
    <property type="match status" value="1"/>
</dbReference>
<name>A0A075HQS5_9ARCH</name>
<reference evidence="12" key="1">
    <citation type="journal article" date="2014" name="Genome Biol. Evol.">
        <title>Pangenome evidence for extensive interdomain horizontal transfer affecting lineage core and shell genes in uncultured planktonic thaumarchaeota and euryarchaeota.</title>
        <authorList>
            <person name="Deschamps P."/>
            <person name="Zivanovic Y."/>
            <person name="Moreira D."/>
            <person name="Rodriguez-Valera F."/>
            <person name="Lopez-Garcia P."/>
        </authorList>
    </citation>
    <scope>NUCLEOTIDE SEQUENCE</scope>
</reference>
<dbReference type="InterPro" id="IPR001569">
    <property type="entry name" value="Ribosomal_eL37"/>
</dbReference>